<dbReference type="AlphaFoldDB" id="A0A239A0G3"/>
<organism evidence="1 2">
    <name type="scientific">Actinacidiphila glaucinigra</name>
    <dbReference type="NCBI Taxonomy" id="235986"/>
    <lineage>
        <taxon>Bacteria</taxon>
        <taxon>Bacillati</taxon>
        <taxon>Actinomycetota</taxon>
        <taxon>Actinomycetes</taxon>
        <taxon>Kitasatosporales</taxon>
        <taxon>Streptomycetaceae</taxon>
        <taxon>Actinacidiphila</taxon>
    </lineage>
</organism>
<evidence type="ECO:0000313" key="1">
    <source>
        <dbReference type="EMBL" id="SNR88781.1"/>
    </source>
</evidence>
<gene>
    <name evidence="1" type="ORF">SAMN05216252_101680</name>
</gene>
<dbReference type="Proteomes" id="UP000198280">
    <property type="component" value="Unassembled WGS sequence"/>
</dbReference>
<accession>A0A239A0G3</accession>
<dbReference type="OrthoDB" id="2621972at2"/>
<keyword evidence="2" id="KW-1185">Reference proteome</keyword>
<dbReference type="EMBL" id="FZOF01000001">
    <property type="protein sequence ID" value="SNR88781.1"/>
    <property type="molecule type" value="Genomic_DNA"/>
</dbReference>
<sequence>MGVYVSVRGWLECDEQQLAAVRQVIADHSDGHYSDGWGFPARHFNWTSYVFYGGDVRVSAVDWFMDQLRAMAAIPASDEDGDRVRGLFVASGEVAGQVEWQVRGGSVTTRPTEAGLAYLAE</sequence>
<evidence type="ECO:0000313" key="2">
    <source>
        <dbReference type="Proteomes" id="UP000198280"/>
    </source>
</evidence>
<name>A0A239A0G3_9ACTN</name>
<proteinExistence type="predicted"/>
<reference evidence="1 2" key="1">
    <citation type="submission" date="2017-06" db="EMBL/GenBank/DDBJ databases">
        <authorList>
            <person name="Kim H.J."/>
            <person name="Triplett B.A."/>
        </authorList>
    </citation>
    <scope>NUCLEOTIDE SEQUENCE [LARGE SCALE GENOMIC DNA]</scope>
    <source>
        <strain evidence="1 2">CGMCC 4.1858</strain>
    </source>
</reference>
<protein>
    <submittedName>
        <fullName evidence="1">Uncharacterized protein</fullName>
    </submittedName>
</protein>